<dbReference type="GeneID" id="33554135"/>
<comment type="caution">
    <text evidence="2">The sequence shown here is derived from an EMBL/GenBank/DDBJ whole genome shotgun (WGS) entry which is preliminary data.</text>
</comment>
<feature type="compositionally biased region" description="Low complexity" evidence="1">
    <location>
        <begin position="169"/>
        <end position="178"/>
    </location>
</feature>
<keyword evidence="3" id="KW-1185">Reference proteome</keyword>
<evidence type="ECO:0000313" key="2">
    <source>
        <dbReference type="EMBL" id="ORX40217.1"/>
    </source>
</evidence>
<dbReference type="InParanoid" id="A0A1Y1URI2"/>
<proteinExistence type="predicted"/>
<evidence type="ECO:0000313" key="3">
    <source>
        <dbReference type="Proteomes" id="UP000193218"/>
    </source>
</evidence>
<feature type="compositionally biased region" description="Basic and acidic residues" evidence="1">
    <location>
        <begin position="265"/>
        <end position="286"/>
    </location>
</feature>
<dbReference type="RefSeq" id="XP_021874002.1">
    <property type="nucleotide sequence ID" value="XM_022012327.1"/>
</dbReference>
<dbReference type="EMBL" id="NBSH01000002">
    <property type="protein sequence ID" value="ORX40217.1"/>
    <property type="molecule type" value="Genomic_DNA"/>
</dbReference>
<feature type="region of interest" description="Disordered" evidence="1">
    <location>
        <begin position="161"/>
        <end position="203"/>
    </location>
</feature>
<gene>
    <name evidence="2" type="ORF">BD324DRAFT_267046</name>
</gene>
<protein>
    <submittedName>
        <fullName evidence="2">Uncharacterized protein</fullName>
    </submittedName>
</protein>
<feature type="compositionally biased region" description="Polar residues" evidence="1">
    <location>
        <begin position="241"/>
        <end position="263"/>
    </location>
</feature>
<accession>A0A1Y1URI2</accession>
<dbReference type="AlphaFoldDB" id="A0A1Y1URI2"/>
<feature type="compositionally biased region" description="Polar residues" evidence="1">
    <location>
        <begin position="337"/>
        <end position="346"/>
    </location>
</feature>
<evidence type="ECO:0000256" key="1">
    <source>
        <dbReference type="SAM" id="MobiDB-lite"/>
    </source>
</evidence>
<organism evidence="2 3">
    <name type="scientific">Kockovaella imperatae</name>
    <dbReference type="NCBI Taxonomy" id="4999"/>
    <lineage>
        <taxon>Eukaryota</taxon>
        <taxon>Fungi</taxon>
        <taxon>Dikarya</taxon>
        <taxon>Basidiomycota</taxon>
        <taxon>Agaricomycotina</taxon>
        <taxon>Tremellomycetes</taxon>
        <taxon>Tremellales</taxon>
        <taxon>Cuniculitremaceae</taxon>
        <taxon>Kockovaella</taxon>
    </lineage>
</organism>
<feature type="region of interest" description="Disordered" evidence="1">
    <location>
        <begin position="238"/>
        <end position="346"/>
    </location>
</feature>
<sequence length="346" mass="38049">MFLDHLNRPVDPSMASQYSPPSVHKQSHSVAPVAPPPQRPWAGPADTRVMSQGEYLHLRGEPKVMFGYGPAPQFWYNQAAIAQQPMAIGARRSHSAHTSILPPTPPQMPSGQLHAAPSLPFASIPPSQMIPMIQCMGQNYYPYPVPNGVYTPDMFHPAGAPIPPPMPVPIQSSPQSPVDHTSPMEPDNIEQPLKSSPDAGHSSPIRIKEFVMKNGNYTPVYDPEDLERYYKDRGMTLPQAAHQQRQSTEGDQGRGQSEESGTENAAKETRVEGSAEDKVKTTHADSSRTGLEVSEDIVDTLPNPYVQLVSTTVRHAHPRKRIPRMLDLPSRPMGKSDNVSQSSRDI</sequence>
<name>A0A1Y1URI2_9TREE</name>
<dbReference type="Proteomes" id="UP000193218">
    <property type="component" value="Unassembled WGS sequence"/>
</dbReference>
<feature type="region of interest" description="Disordered" evidence="1">
    <location>
        <begin position="1"/>
        <end position="46"/>
    </location>
</feature>
<feature type="compositionally biased region" description="Basic residues" evidence="1">
    <location>
        <begin position="314"/>
        <end position="323"/>
    </location>
</feature>
<reference evidence="2 3" key="1">
    <citation type="submission" date="2017-03" db="EMBL/GenBank/DDBJ databases">
        <title>Widespread Adenine N6-methylation of Active Genes in Fungi.</title>
        <authorList>
            <consortium name="DOE Joint Genome Institute"/>
            <person name="Mondo S.J."/>
            <person name="Dannebaum R.O."/>
            <person name="Kuo R.C."/>
            <person name="Louie K.B."/>
            <person name="Bewick A.J."/>
            <person name="Labutti K."/>
            <person name="Haridas S."/>
            <person name="Kuo A."/>
            <person name="Salamov A."/>
            <person name="Ahrendt S.R."/>
            <person name="Lau R."/>
            <person name="Bowen B.P."/>
            <person name="Lipzen A."/>
            <person name="Sullivan W."/>
            <person name="Andreopoulos W.B."/>
            <person name="Clum A."/>
            <person name="Lindquist E."/>
            <person name="Daum C."/>
            <person name="Northen T.R."/>
            <person name="Ramamoorthy G."/>
            <person name="Schmitz R.J."/>
            <person name="Gryganskyi A."/>
            <person name="Culley D."/>
            <person name="Magnuson J."/>
            <person name="James T.Y."/>
            <person name="O'Malley M.A."/>
            <person name="Stajich J.E."/>
            <person name="Spatafora J.W."/>
            <person name="Visel A."/>
            <person name="Grigoriev I.V."/>
        </authorList>
    </citation>
    <scope>NUCLEOTIDE SEQUENCE [LARGE SCALE GENOMIC DNA]</scope>
    <source>
        <strain evidence="2 3">NRRL Y-17943</strain>
    </source>
</reference>